<accession>A0A2K8SCT7</accession>
<dbReference type="EMBL" id="CP025057">
    <property type="protein sequence ID" value="AUB31274.1"/>
    <property type="molecule type" value="Genomic_DNA"/>
</dbReference>
<dbReference type="KEGG" id="sfz:SFLOR_v1c02130"/>
<evidence type="ECO:0000259" key="1">
    <source>
        <dbReference type="Pfam" id="PF08937"/>
    </source>
</evidence>
<keyword evidence="3" id="KW-1185">Reference proteome</keyword>
<protein>
    <submittedName>
        <fullName evidence="2">Molecular chaperone Tir</fullName>
    </submittedName>
</protein>
<dbReference type="InterPro" id="IPR015032">
    <property type="entry name" value="ThsB__TIR-like_domain"/>
</dbReference>
<feature type="domain" description="Thoeris protein ThsB TIR-like" evidence="1">
    <location>
        <begin position="5"/>
        <end position="97"/>
    </location>
</feature>
<dbReference type="OrthoDB" id="9811746at2"/>
<dbReference type="Pfam" id="PF08937">
    <property type="entry name" value="ThsB_TIR"/>
    <property type="match status" value="1"/>
</dbReference>
<gene>
    <name evidence="2" type="ORF">SFLOR_v1c02130</name>
</gene>
<evidence type="ECO:0000313" key="3">
    <source>
        <dbReference type="Proteomes" id="UP000231823"/>
    </source>
</evidence>
<name>A0A2K8SCT7_9MOLU</name>
<proteinExistence type="predicted"/>
<dbReference type="Gene3D" id="3.40.50.9200">
    <property type="entry name" value="Hypothetical protein MTH538"/>
    <property type="match status" value="1"/>
</dbReference>
<reference evidence="2 3" key="1">
    <citation type="submission" date="2017-12" db="EMBL/GenBank/DDBJ databases">
        <title>Complete genome sequence of Spiroplasma floricola 23-6 (ATCC 29989).</title>
        <authorList>
            <person name="Tsai Y.-M."/>
            <person name="Wu P.-S."/>
            <person name="Lo W.-S."/>
            <person name="Kuo C.-H."/>
        </authorList>
    </citation>
    <scope>NUCLEOTIDE SEQUENCE [LARGE SCALE GENOMIC DNA]</scope>
    <source>
        <strain evidence="2 3">23-6</strain>
    </source>
</reference>
<dbReference type="SUPFAM" id="SSF52206">
    <property type="entry name" value="Hypothetical protein MTH538"/>
    <property type="match status" value="1"/>
</dbReference>
<dbReference type="InterPro" id="IPR036490">
    <property type="entry name" value="ThsB_TIR-like_sf"/>
</dbReference>
<organism evidence="2 3">
    <name type="scientific">Spiroplasma floricola 23-6</name>
    <dbReference type="NCBI Taxonomy" id="1336749"/>
    <lineage>
        <taxon>Bacteria</taxon>
        <taxon>Bacillati</taxon>
        <taxon>Mycoplasmatota</taxon>
        <taxon>Mollicutes</taxon>
        <taxon>Entomoplasmatales</taxon>
        <taxon>Spiroplasmataceae</taxon>
        <taxon>Spiroplasma</taxon>
    </lineage>
</organism>
<evidence type="ECO:0000313" key="2">
    <source>
        <dbReference type="EMBL" id="AUB31274.1"/>
    </source>
</evidence>
<dbReference type="RefSeq" id="WP_100916265.1">
    <property type="nucleotide sequence ID" value="NZ_CP025057.1"/>
</dbReference>
<dbReference type="Proteomes" id="UP000231823">
    <property type="component" value="Chromosome"/>
</dbReference>
<dbReference type="AlphaFoldDB" id="A0A2K8SCT7"/>
<sequence length="144" mass="16692">MKKVFYSFDYDDNWKVQQVRNIGVVTNENVVEPSKWETVKRSGNEAIKNWINKEINNSDVVVVLIGQYTYNSRWVKYEIQYALNSGKKIIGIHINNLGDKYGRKCLTGNSPFNEINDYRARSIEIFNPSISNALNEIKSILLKL</sequence>